<dbReference type="PROSITE" id="PS50110">
    <property type="entry name" value="RESPONSE_REGULATORY"/>
    <property type="match status" value="1"/>
</dbReference>
<dbReference type="InterPro" id="IPR039420">
    <property type="entry name" value="WalR-like"/>
</dbReference>
<feature type="domain" description="Response regulatory" evidence="5">
    <location>
        <begin position="4"/>
        <end position="122"/>
    </location>
</feature>
<dbReference type="GO" id="GO:0006355">
    <property type="term" value="P:regulation of DNA-templated transcription"/>
    <property type="evidence" value="ECO:0007669"/>
    <property type="project" value="InterPro"/>
</dbReference>
<dbReference type="InterPro" id="IPR016032">
    <property type="entry name" value="Sig_transdc_resp-reg_C-effctor"/>
</dbReference>
<accession>A0AAE3EHT9</accession>
<dbReference type="PROSITE" id="PS50043">
    <property type="entry name" value="HTH_LUXR_2"/>
    <property type="match status" value="1"/>
</dbReference>
<evidence type="ECO:0000259" key="4">
    <source>
        <dbReference type="PROSITE" id="PS50043"/>
    </source>
</evidence>
<evidence type="ECO:0000256" key="3">
    <source>
        <dbReference type="PROSITE-ProRule" id="PRU00169"/>
    </source>
</evidence>
<dbReference type="InterPro" id="IPR000792">
    <property type="entry name" value="Tscrpt_reg_LuxR_C"/>
</dbReference>
<keyword evidence="7" id="KW-1185">Reference proteome</keyword>
<gene>
    <name evidence="6" type="ORF">K7J14_09685</name>
</gene>
<dbReference type="CDD" id="cd06170">
    <property type="entry name" value="LuxR_C_like"/>
    <property type="match status" value="1"/>
</dbReference>
<dbReference type="Gene3D" id="3.40.50.2300">
    <property type="match status" value="1"/>
</dbReference>
<proteinExistence type="predicted"/>
<dbReference type="Pfam" id="PF00072">
    <property type="entry name" value="Response_reg"/>
    <property type="match status" value="1"/>
</dbReference>
<dbReference type="Proteomes" id="UP001198163">
    <property type="component" value="Unassembled WGS sequence"/>
</dbReference>
<protein>
    <submittedName>
        <fullName evidence="6">Response regulator transcription factor</fullName>
    </submittedName>
</protein>
<keyword evidence="1 3" id="KW-0597">Phosphoprotein</keyword>
<evidence type="ECO:0000256" key="1">
    <source>
        <dbReference type="ARBA" id="ARBA00022553"/>
    </source>
</evidence>
<dbReference type="RefSeq" id="WP_230755673.1">
    <property type="nucleotide sequence ID" value="NZ_JAINWA010000003.1"/>
</dbReference>
<dbReference type="CDD" id="cd17535">
    <property type="entry name" value="REC_NarL-like"/>
    <property type="match status" value="1"/>
</dbReference>
<dbReference type="PANTHER" id="PTHR43214">
    <property type="entry name" value="TWO-COMPONENT RESPONSE REGULATOR"/>
    <property type="match status" value="1"/>
</dbReference>
<organism evidence="6 7">
    <name type="scientific">Teretinema zuelzerae</name>
    <dbReference type="NCBI Taxonomy" id="156"/>
    <lineage>
        <taxon>Bacteria</taxon>
        <taxon>Pseudomonadati</taxon>
        <taxon>Spirochaetota</taxon>
        <taxon>Spirochaetia</taxon>
        <taxon>Spirochaetales</taxon>
        <taxon>Treponemataceae</taxon>
        <taxon>Teretinema</taxon>
    </lineage>
</organism>
<dbReference type="SUPFAM" id="SSF52172">
    <property type="entry name" value="CheY-like"/>
    <property type="match status" value="1"/>
</dbReference>
<dbReference type="InterPro" id="IPR058245">
    <property type="entry name" value="NreC/VraR/RcsB-like_REC"/>
</dbReference>
<evidence type="ECO:0000256" key="2">
    <source>
        <dbReference type="ARBA" id="ARBA00023125"/>
    </source>
</evidence>
<dbReference type="GO" id="GO:0000160">
    <property type="term" value="P:phosphorelay signal transduction system"/>
    <property type="evidence" value="ECO:0007669"/>
    <property type="project" value="InterPro"/>
</dbReference>
<dbReference type="SMART" id="SM00448">
    <property type="entry name" value="REC"/>
    <property type="match status" value="1"/>
</dbReference>
<dbReference type="AlphaFoldDB" id="A0AAE3EHT9"/>
<dbReference type="GO" id="GO:0003677">
    <property type="term" value="F:DNA binding"/>
    <property type="evidence" value="ECO:0007669"/>
    <property type="project" value="UniProtKB-KW"/>
</dbReference>
<evidence type="ECO:0000259" key="5">
    <source>
        <dbReference type="PROSITE" id="PS50110"/>
    </source>
</evidence>
<dbReference type="InterPro" id="IPR011006">
    <property type="entry name" value="CheY-like_superfamily"/>
</dbReference>
<feature type="domain" description="HTH luxR-type" evidence="4">
    <location>
        <begin position="155"/>
        <end position="220"/>
    </location>
</feature>
<feature type="modified residue" description="4-aspartylphosphate" evidence="3">
    <location>
        <position position="57"/>
    </location>
</feature>
<keyword evidence="2" id="KW-0238">DNA-binding</keyword>
<comment type="caution">
    <text evidence="6">The sequence shown here is derived from an EMBL/GenBank/DDBJ whole genome shotgun (WGS) entry which is preliminary data.</text>
</comment>
<dbReference type="SMART" id="SM00421">
    <property type="entry name" value="HTH_LUXR"/>
    <property type="match status" value="1"/>
</dbReference>
<dbReference type="Pfam" id="PF00196">
    <property type="entry name" value="GerE"/>
    <property type="match status" value="1"/>
</dbReference>
<dbReference type="EMBL" id="JAINWA010000003">
    <property type="protein sequence ID" value="MCD1654969.1"/>
    <property type="molecule type" value="Genomic_DNA"/>
</dbReference>
<dbReference type="SUPFAM" id="SSF46894">
    <property type="entry name" value="C-terminal effector domain of the bipartite response regulators"/>
    <property type="match status" value="1"/>
</dbReference>
<evidence type="ECO:0000313" key="7">
    <source>
        <dbReference type="Proteomes" id="UP001198163"/>
    </source>
</evidence>
<sequence length="223" mass="25119">MEKTVLLVDDHAMLREGLKSFLEQNSEWRVIGEAGSAKETWALFADQSFKPAAAIIDISLPDRDGIELVRSLLEQRGDLRCIMYSMHVTAEYIQTALQTGALAYVSKSSPSEEVLAALDAVFTGNPYLDGQALKIHLARYALTRKTFSFRNDQTDEQPHDQLTFQEGRVFSLASRNMTNAEIAETMGIKLKTVENYISIIYQKLGLKNRYELVVYAKNNGSRM</sequence>
<evidence type="ECO:0000313" key="6">
    <source>
        <dbReference type="EMBL" id="MCD1654969.1"/>
    </source>
</evidence>
<dbReference type="InterPro" id="IPR001789">
    <property type="entry name" value="Sig_transdc_resp-reg_receiver"/>
</dbReference>
<reference evidence="6" key="1">
    <citation type="submission" date="2021-08" db="EMBL/GenBank/DDBJ databases">
        <title>Comparative analyses of Brucepasteria parasyntrophica and Teretinema zuelzerae.</title>
        <authorList>
            <person name="Song Y."/>
            <person name="Brune A."/>
        </authorList>
    </citation>
    <scope>NUCLEOTIDE SEQUENCE</scope>
    <source>
        <strain evidence="6">DSM 1903</strain>
    </source>
</reference>
<name>A0AAE3EHT9_9SPIR</name>